<dbReference type="AlphaFoldDB" id="A0A183EY88"/>
<dbReference type="GO" id="GO:0000146">
    <property type="term" value="F:microfilament motor activity"/>
    <property type="evidence" value="ECO:0007669"/>
    <property type="project" value="TreeGrafter"/>
</dbReference>
<dbReference type="GO" id="GO:0005737">
    <property type="term" value="C:cytoplasm"/>
    <property type="evidence" value="ECO:0007669"/>
    <property type="project" value="TreeGrafter"/>
</dbReference>
<evidence type="ECO:0000256" key="3">
    <source>
        <dbReference type="SAM" id="MobiDB-lite"/>
    </source>
</evidence>
<dbReference type="GO" id="GO:0032982">
    <property type="term" value="C:myosin filament"/>
    <property type="evidence" value="ECO:0007669"/>
    <property type="project" value="TreeGrafter"/>
</dbReference>
<dbReference type="GO" id="GO:0045214">
    <property type="term" value="P:sarcomere organization"/>
    <property type="evidence" value="ECO:0007669"/>
    <property type="project" value="TreeGrafter"/>
</dbReference>
<evidence type="ECO:0000313" key="5">
    <source>
        <dbReference type="WBParaSite" id="GPUH_0002595901-mRNA-1"/>
    </source>
</evidence>
<dbReference type="FunFam" id="1.20.5.370:FF:000009">
    <property type="entry name" value="Myosin heavy chain, isoform G"/>
    <property type="match status" value="1"/>
</dbReference>
<dbReference type="InterPro" id="IPR014751">
    <property type="entry name" value="XRCC4-like_C"/>
</dbReference>
<sequence length="212" mass="24595">LKLQFVDEWKKKSDDLAAELDSAQREARNLSTDLFKLKTTHEELNETVEGLRRENKALSNEIKDLTDQLGEGGRSQHDMQKVIRRLEIEKEELQHALDEAEGALEAEESKVLRAQVEVSQIRSEIEKRIHEKEDDFENTRRNHQRALESMHASLEAESKSKNELLRVKKKLESDINELEIALDHANKANADAQKNLKRCNEQIREIQLQLVN</sequence>
<dbReference type="GO" id="GO:0006936">
    <property type="term" value="P:muscle contraction"/>
    <property type="evidence" value="ECO:0007669"/>
    <property type="project" value="TreeGrafter"/>
</dbReference>
<organism evidence="5">
    <name type="scientific">Gongylonema pulchrum</name>
    <dbReference type="NCBI Taxonomy" id="637853"/>
    <lineage>
        <taxon>Eukaryota</taxon>
        <taxon>Metazoa</taxon>
        <taxon>Ecdysozoa</taxon>
        <taxon>Nematoda</taxon>
        <taxon>Chromadorea</taxon>
        <taxon>Rhabditida</taxon>
        <taxon>Spirurina</taxon>
        <taxon>Spiruromorpha</taxon>
        <taxon>Spiruroidea</taxon>
        <taxon>Gongylonematidae</taxon>
        <taxon>Gongylonema</taxon>
    </lineage>
</organism>
<proteinExistence type="inferred from homology"/>
<feature type="domain" description="Myosin tail" evidence="4">
    <location>
        <begin position="6"/>
        <end position="208"/>
    </location>
</feature>
<dbReference type="WBParaSite" id="GPUH_0002595901-mRNA-1">
    <property type="protein sequence ID" value="GPUH_0002595901-mRNA-1"/>
    <property type="gene ID" value="GPUH_0002595901"/>
</dbReference>
<evidence type="ECO:0000256" key="2">
    <source>
        <dbReference type="ARBA" id="ARBA00023054"/>
    </source>
</evidence>
<dbReference type="GO" id="GO:0051015">
    <property type="term" value="F:actin filament binding"/>
    <property type="evidence" value="ECO:0007669"/>
    <property type="project" value="TreeGrafter"/>
</dbReference>
<dbReference type="InterPro" id="IPR002928">
    <property type="entry name" value="Myosin_tail"/>
</dbReference>
<dbReference type="PANTHER" id="PTHR45615">
    <property type="entry name" value="MYOSIN HEAVY CHAIN, NON-MUSCLE"/>
    <property type="match status" value="1"/>
</dbReference>
<accession>A0A183EY88</accession>
<dbReference type="PANTHER" id="PTHR45615:SF27">
    <property type="entry name" value="MYOSIN HEAVY CHAIN, MUSCLE"/>
    <property type="match status" value="1"/>
</dbReference>
<dbReference type="GO" id="GO:0016460">
    <property type="term" value="C:myosin II complex"/>
    <property type="evidence" value="ECO:0007669"/>
    <property type="project" value="TreeGrafter"/>
</dbReference>
<dbReference type="Pfam" id="PF01576">
    <property type="entry name" value="Myosin_tail_1"/>
    <property type="match status" value="1"/>
</dbReference>
<reference evidence="5" key="1">
    <citation type="submission" date="2016-06" db="UniProtKB">
        <authorList>
            <consortium name="WormBaseParasite"/>
        </authorList>
    </citation>
    <scope>IDENTIFICATION</scope>
</reference>
<feature type="region of interest" description="Disordered" evidence="3">
    <location>
        <begin position="134"/>
        <end position="159"/>
    </location>
</feature>
<dbReference type="SUPFAM" id="SSF90257">
    <property type="entry name" value="Myosin rod fragments"/>
    <property type="match status" value="1"/>
</dbReference>
<dbReference type="Gene3D" id="1.20.5.370">
    <property type="match status" value="2"/>
</dbReference>
<comment type="similarity">
    <text evidence="1">Belongs to the TRAFAC class myosin-kinesin ATPase superfamily. Myosin family.</text>
</comment>
<protein>
    <submittedName>
        <fullName evidence="5">Myosin_tail_1 domain-containing protein</fullName>
    </submittedName>
</protein>
<evidence type="ECO:0000259" key="4">
    <source>
        <dbReference type="Pfam" id="PF01576"/>
    </source>
</evidence>
<keyword evidence="2" id="KW-0175">Coiled coil</keyword>
<name>A0A183EY88_9BILA</name>
<evidence type="ECO:0000256" key="1">
    <source>
        <dbReference type="ARBA" id="ARBA00008314"/>
    </source>
</evidence>
<dbReference type="FunFam" id="1.20.5.370:FF:000008">
    <property type="entry name" value="Myosin heavy chain"/>
    <property type="match status" value="1"/>
</dbReference>